<name>A0A2V3IDH0_9FLOR</name>
<evidence type="ECO:0000313" key="2">
    <source>
        <dbReference type="Proteomes" id="UP000247409"/>
    </source>
</evidence>
<dbReference type="Proteomes" id="UP000247409">
    <property type="component" value="Unassembled WGS sequence"/>
</dbReference>
<dbReference type="OrthoDB" id="2831558at2759"/>
<keyword evidence="2" id="KW-1185">Reference proteome</keyword>
<dbReference type="EMBL" id="NBIV01000356">
    <property type="protein sequence ID" value="PXF40126.1"/>
    <property type="molecule type" value="Genomic_DNA"/>
</dbReference>
<reference evidence="1 2" key="1">
    <citation type="journal article" date="2018" name="Mol. Biol. Evol.">
        <title>Analysis of the draft genome of the red seaweed Gracilariopsis chorda provides insights into genome size evolution in Rhodophyta.</title>
        <authorList>
            <person name="Lee J."/>
            <person name="Yang E.C."/>
            <person name="Graf L."/>
            <person name="Yang J.H."/>
            <person name="Qiu H."/>
            <person name="Zel Zion U."/>
            <person name="Chan C.X."/>
            <person name="Stephens T.G."/>
            <person name="Weber A.P.M."/>
            <person name="Boo G.H."/>
            <person name="Boo S.M."/>
            <person name="Kim K.M."/>
            <person name="Shin Y."/>
            <person name="Jung M."/>
            <person name="Lee S.J."/>
            <person name="Yim H.S."/>
            <person name="Lee J.H."/>
            <person name="Bhattacharya D."/>
            <person name="Yoon H.S."/>
        </authorList>
    </citation>
    <scope>NUCLEOTIDE SEQUENCE [LARGE SCALE GENOMIC DNA]</scope>
    <source>
        <strain evidence="1 2">SKKU-2015</strain>
        <tissue evidence="1">Whole body</tissue>
    </source>
</reference>
<evidence type="ECO:0008006" key="3">
    <source>
        <dbReference type="Google" id="ProtNLM"/>
    </source>
</evidence>
<evidence type="ECO:0000313" key="1">
    <source>
        <dbReference type="EMBL" id="PXF40126.1"/>
    </source>
</evidence>
<proteinExistence type="predicted"/>
<organism evidence="1 2">
    <name type="scientific">Gracilariopsis chorda</name>
    <dbReference type="NCBI Taxonomy" id="448386"/>
    <lineage>
        <taxon>Eukaryota</taxon>
        <taxon>Rhodophyta</taxon>
        <taxon>Florideophyceae</taxon>
        <taxon>Rhodymeniophycidae</taxon>
        <taxon>Gracilariales</taxon>
        <taxon>Gracilariaceae</taxon>
        <taxon>Gracilariopsis</taxon>
    </lineage>
</organism>
<dbReference type="SUPFAM" id="SSF56112">
    <property type="entry name" value="Protein kinase-like (PK-like)"/>
    <property type="match status" value="1"/>
</dbReference>
<dbReference type="Gene3D" id="3.90.1200.10">
    <property type="match status" value="1"/>
</dbReference>
<protein>
    <recommendedName>
        <fullName evidence="3">Aminoglycoside phosphotransferase domain-containing protein</fullName>
    </recommendedName>
</protein>
<gene>
    <name evidence="1" type="ORF">BWQ96_10164</name>
</gene>
<dbReference type="InterPro" id="IPR011009">
    <property type="entry name" value="Kinase-like_dom_sf"/>
</dbReference>
<accession>A0A2V3IDH0</accession>
<sequence length="473" mass="54240">MADENTKEELLREIFPYEIRFLLLCKDRRKVLMTREYEQWDLPVVDYPFQSGSDANLAVRCCQDMEKAFSDQVHFVAVAELLGDWIVWWRKKKRKRAHATLVLAECVCHGGVDDLRLSQYSEWKNAQFVVSHLNDFDEHNVLRSVFQLVVSVMAPNTHFLGSLTGQRQKFGWHRKAANLLISTAAADGAQNIGRVSQVQVSETSTVLRAKSSQGYYYLKSPASGCEETSITQKVADLFPEACPKVLKLCTNLNCFVTRELGQAIEETEYREIVCIIGDLHFKSLPHVEELRDCGCPVRDLSTLEEKIDVWAEGREFTEGDPVAVEQMRELRPLLHNMCTRLASHDIPLTLIHGDAALCNSARSHSRKLGALLFDWEFACISHPFFDFHRIHDESDDSAIIDEYLLRWFPAEQIAEARTAYDIGVHLGYFVKIWALSDRFNASAPQIVSPVVSWARKLLRYKYWALIPRIRQMV</sequence>
<dbReference type="AlphaFoldDB" id="A0A2V3IDH0"/>
<comment type="caution">
    <text evidence="1">The sequence shown here is derived from an EMBL/GenBank/DDBJ whole genome shotgun (WGS) entry which is preliminary data.</text>
</comment>